<name>A0A5A9PH92_9TELE</name>
<comment type="subcellular location">
    <subcellularLocation>
        <location evidence="1">Membrane</location>
        <topology evidence="1">Multi-pass membrane protein</topology>
    </subcellularLocation>
</comment>
<accession>A0A5A9PH92</accession>
<evidence type="ECO:0000256" key="3">
    <source>
        <dbReference type="ARBA" id="ARBA00022989"/>
    </source>
</evidence>
<keyword evidence="7" id="KW-1185">Reference proteome</keyword>
<dbReference type="CDD" id="cd03156">
    <property type="entry name" value="uroplakin_I_like_LEL"/>
    <property type="match status" value="1"/>
</dbReference>
<dbReference type="Pfam" id="PF00335">
    <property type="entry name" value="Tetraspanin"/>
    <property type="match status" value="1"/>
</dbReference>
<keyword evidence="4 5" id="KW-0472">Membrane</keyword>
<proteinExistence type="predicted"/>
<dbReference type="InterPro" id="IPR008952">
    <property type="entry name" value="Tetraspanin_EC2_sf"/>
</dbReference>
<evidence type="ECO:0000313" key="7">
    <source>
        <dbReference type="Proteomes" id="UP000324632"/>
    </source>
</evidence>
<reference evidence="6 7" key="1">
    <citation type="journal article" date="2019" name="Mol. Ecol. Resour.">
        <title>Chromosome-level genome assembly of Triplophysa tibetana, a fish adapted to the harsh high-altitude environment of the Tibetan Plateau.</title>
        <authorList>
            <person name="Yang X."/>
            <person name="Liu H."/>
            <person name="Ma Z."/>
            <person name="Zou Y."/>
            <person name="Zou M."/>
            <person name="Mao Y."/>
            <person name="Li X."/>
            <person name="Wang H."/>
            <person name="Chen T."/>
            <person name="Wang W."/>
            <person name="Yang R."/>
        </authorList>
    </citation>
    <scope>NUCLEOTIDE SEQUENCE [LARGE SCALE GENOMIC DNA]</scope>
    <source>
        <strain evidence="6">TTIB1903HZAU</strain>
        <tissue evidence="6">Muscle</tissue>
    </source>
</reference>
<feature type="transmembrane region" description="Helical" evidence="5">
    <location>
        <begin position="265"/>
        <end position="290"/>
    </location>
</feature>
<dbReference type="PANTHER" id="PTHR19282">
    <property type="entry name" value="TETRASPANIN"/>
    <property type="match status" value="1"/>
</dbReference>
<protein>
    <submittedName>
        <fullName evidence="6">Tetraspanin-1</fullName>
    </submittedName>
</protein>
<dbReference type="EMBL" id="SOYY01000004">
    <property type="protein sequence ID" value="KAA0721754.1"/>
    <property type="molecule type" value="Genomic_DNA"/>
</dbReference>
<evidence type="ECO:0000256" key="4">
    <source>
        <dbReference type="ARBA" id="ARBA00023136"/>
    </source>
</evidence>
<dbReference type="InterPro" id="IPR018499">
    <property type="entry name" value="Tetraspanin/Peripherin"/>
</dbReference>
<feature type="transmembrane region" description="Helical" evidence="5">
    <location>
        <begin position="141"/>
        <end position="165"/>
    </location>
</feature>
<feature type="transmembrane region" description="Helical" evidence="5">
    <location>
        <begin position="68"/>
        <end position="86"/>
    </location>
</feature>
<evidence type="ECO:0000256" key="5">
    <source>
        <dbReference type="SAM" id="Phobius"/>
    </source>
</evidence>
<dbReference type="PRINTS" id="PR00259">
    <property type="entry name" value="TMFOUR"/>
</dbReference>
<evidence type="ECO:0000313" key="6">
    <source>
        <dbReference type="EMBL" id="KAA0721754.1"/>
    </source>
</evidence>
<evidence type="ECO:0000256" key="2">
    <source>
        <dbReference type="ARBA" id="ARBA00022692"/>
    </source>
</evidence>
<keyword evidence="3 5" id="KW-1133">Transmembrane helix</keyword>
<dbReference type="AlphaFoldDB" id="A0A5A9PH92"/>
<gene>
    <name evidence="6" type="ORF">E1301_Tti014273</name>
</gene>
<dbReference type="GO" id="GO:0005886">
    <property type="term" value="C:plasma membrane"/>
    <property type="evidence" value="ECO:0007669"/>
    <property type="project" value="TreeGrafter"/>
</dbReference>
<evidence type="ECO:0000256" key="1">
    <source>
        <dbReference type="ARBA" id="ARBA00004141"/>
    </source>
</evidence>
<keyword evidence="2 5" id="KW-0812">Transmembrane</keyword>
<dbReference type="Proteomes" id="UP000324632">
    <property type="component" value="Chromosome 4"/>
</dbReference>
<comment type="caution">
    <text evidence="6">The sequence shown here is derived from an EMBL/GenBank/DDBJ whole genome shotgun (WGS) entry which is preliminary data.</text>
</comment>
<feature type="transmembrane region" description="Helical" evidence="5">
    <location>
        <begin position="111"/>
        <end position="134"/>
    </location>
</feature>
<dbReference type="PANTHER" id="PTHR19282:SF561">
    <property type="entry name" value="TETRASPANIN"/>
    <property type="match status" value="1"/>
</dbReference>
<organism evidence="6 7">
    <name type="scientific">Triplophysa tibetana</name>
    <dbReference type="NCBI Taxonomy" id="1572043"/>
    <lineage>
        <taxon>Eukaryota</taxon>
        <taxon>Metazoa</taxon>
        <taxon>Chordata</taxon>
        <taxon>Craniata</taxon>
        <taxon>Vertebrata</taxon>
        <taxon>Euteleostomi</taxon>
        <taxon>Actinopterygii</taxon>
        <taxon>Neopterygii</taxon>
        <taxon>Teleostei</taxon>
        <taxon>Ostariophysi</taxon>
        <taxon>Cypriniformes</taxon>
        <taxon>Nemacheilidae</taxon>
        <taxon>Triplophysa</taxon>
    </lineage>
</organism>
<dbReference type="SUPFAM" id="SSF48652">
    <property type="entry name" value="Tetraspanin"/>
    <property type="match status" value="1"/>
</dbReference>
<sequence>MSRCTNKQIQLQGKKEFTHRNALGEFVKIRISRRPKSSKLTTRPTGKPNIRQLQQRCRMDYSRESRSVPEMVAGAAILAIGIWVKVDQISLLGFLEHIDDAPPELAQLTNVGYLLIAVGVFLALVGFLGCCGAMQENKCMLLSFFIIVLIIFIVEVAAAVVLFVFEPLAAKLLEDVGQKVSRSLRDKYGEDESFTAVWNNTMNELNCCGYYGYADFTASHFVNKTSSYPETCCLINLTRCDENSVQMLPIQGCFQAFVNLIEENAVLLAGVAIGIAALEIAAMTVSMILYKNVGK</sequence>
<dbReference type="Gene3D" id="1.10.1450.10">
    <property type="entry name" value="Tetraspanin"/>
    <property type="match status" value="1"/>
</dbReference>